<dbReference type="RefSeq" id="XP_013248469.1">
    <property type="nucleotide sequence ID" value="XM_013393015.1"/>
</dbReference>
<evidence type="ECO:0000313" key="3">
    <source>
        <dbReference type="Proteomes" id="UP000018050"/>
    </source>
</evidence>
<dbReference type="VEuPathDB" id="ToxoDB:EAH_00024620"/>
<keyword evidence="3" id="KW-1185">Reference proteome</keyword>
<organism evidence="2 3">
    <name type="scientific">Eimeria acervulina</name>
    <name type="common">Coccidian parasite</name>
    <dbReference type="NCBI Taxonomy" id="5801"/>
    <lineage>
        <taxon>Eukaryota</taxon>
        <taxon>Sar</taxon>
        <taxon>Alveolata</taxon>
        <taxon>Apicomplexa</taxon>
        <taxon>Conoidasida</taxon>
        <taxon>Coccidia</taxon>
        <taxon>Eucoccidiorida</taxon>
        <taxon>Eimeriorina</taxon>
        <taxon>Eimeriidae</taxon>
        <taxon>Eimeria</taxon>
    </lineage>
</organism>
<proteinExistence type="predicted"/>
<dbReference type="Proteomes" id="UP000018050">
    <property type="component" value="Unassembled WGS sequence"/>
</dbReference>
<dbReference type="GeneID" id="25270532"/>
<gene>
    <name evidence="2" type="ORF">EAH_00024620</name>
</gene>
<evidence type="ECO:0000256" key="1">
    <source>
        <dbReference type="SAM" id="MobiDB-lite"/>
    </source>
</evidence>
<feature type="compositionally biased region" description="Low complexity" evidence="1">
    <location>
        <begin position="427"/>
        <end position="444"/>
    </location>
</feature>
<feature type="region of interest" description="Disordered" evidence="1">
    <location>
        <begin position="424"/>
        <end position="444"/>
    </location>
</feature>
<dbReference type="OrthoDB" id="346676at2759"/>
<dbReference type="OMA" id="QQLRACA"/>
<protein>
    <submittedName>
        <fullName evidence="2">Uncharacterized protein</fullName>
    </submittedName>
</protein>
<dbReference type="EMBL" id="HG671942">
    <property type="protein sequence ID" value="CDI81986.1"/>
    <property type="molecule type" value="Genomic_DNA"/>
</dbReference>
<reference evidence="2" key="2">
    <citation type="submission" date="2013-10" db="EMBL/GenBank/DDBJ databases">
        <authorList>
            <person name="Aslett M."/>
        </authorList>
    </citation>
    <scope>NUCLEOTIDE SEQUENCE</scope>
    <source>
        <strain evidence="2">Houghton</strain>
    </source>
</reference>
<accession>U6GP37</accession>
<sequence length="1547" mass="165574">MDRTVHEGTEMEDNAITGDAAMRRVQQQQQQRQQQIVSGPDPSAEAWQLELYYLLESVEACQHQLVLLAEAHAAAAVSAVAAPGGGTVVAGPAASPSLGDSRAQDFAVSCIMLLCTDTASPAQRTQAETSLVAFQGSPGYLTLLLQCYLRCRATATAAAAVAAQGAAAAADQLVQLTEKLQPPIPHDPEAPFVALVLLKGALQSRFTARGTDAADEVLRGEVAFVQSLLVCLYKVVGAPRCSRLLKVYVALLRRLARAAATTAATIATASRLQQVLSQQAVQQTLNSYSSCSSSWGSVLPLGCATQPLQLQQAVREVAATDGALLLLLFETTIVRLLRAAQADDADTALYAYLLKQILKELVTVRIGGGQLFFAACKSVLPFLSQLVAALAGRLLPLVRANVQLLGEQQLLHERLDKQLEYCHEGDPQQQTQQPQQRQQQPQGPCLQEEIERMQRKIFAHSETWEDMSTLLAHLSSALLLCEARAGRPSHDVGDITALQGLHELLLLLLQQQQLSGDGSFSEVADRQPWVFAKMGAGSMSKLLLAAVQQNKCWCMHMVLLQFFSRCRIGEPETDSPLLSLPLELIASAVRGSMSFLLNMGSRSTVGMGSPEVAGAAGSEQGVTKLLRIQVTEDLRTFFASVGGLQSLMQDIAPAVFRASATESLDFLSRPEELYGSLGCAEEGTRPLRDAAVALLEDWLAQGLLGPAFLLRTFFAASASLEKLAAPPATGAADRAAAAAAAGAAASASSTYLAQVEEADGLLALLAASLQGAIRASIFEPNQQEREQGQQRPLDQQRQIAAQVLGAEGAAPYDSAVTQQQLQQLLQQFSHLSRLLRWLITTGPFAAAVAAAAANKDQEAAAAFAIVVARCCAVLKLLLQIHSVMSLADFREALSGLVEELLISQPLMKVLVSHHAALQQQKVVLQQQHQQHQLEQVLVRLQETEALVETALRAPLFEAVTNCLQVGALSVVKAMINRSSEQQEWLERGQGQQVQQGQLKLSYRELQRPFLLLLSQSDRSLWSSRLLKMLLLLQSCGREEQQEQPLEDTFFDFSDLPNYGDVAYLRRVIMQSSSNNSSSTTSGGELRWSHVRSDGQWALAPTQVVILLLQLIPAVADQRLKVAEPQRPLLLLCLLEAAALCIAVGAAPLAPPQIRQMAGSLLPQLYSSAEARLVQSPCSGKVVQQQLRACTMLVLQLLLLDRGDWPLLERLLHQALAATAFRGLLNLEGEEAQAVSGSFPVLCCWGLRYPLAFVAAATAALAATAVGVRQELMGSFMFAAEEVQLNELLLRFATAMLNAKRAAYFPLVGVSFAALSVRIISRALSFVPSLAAASTSNACTPELLQRVSGLHMERCATTLEAAVQLMAGAAATFNSSSINSTPEPLASFGEKQGALTGDPGALVSAHLERQLLSLSGEAASSAAAAAAALQQPACAPPEVRRCLALLHISLSGTSLDKEDWKQGLSRLAEDTVNTARNCLFALRCVSSGAPLAYPGGLPSANCTLGPPNEVHLGVPTPASVSAWNSCLSTEEREALSVRLNGISPAWRG</sequence>
<reference evidence="2" key="1">
    <citation type="submission" date="2013-10" db="EMBL/GenBank/DDBJ databases">
        <title>Genomic analysis of the causative agents of coccidiosis in chickens.</title>
        <authorList>
            <person name="Reid A.J."/>
            <person name="Blake D."/>
            <person name="Billington K."/>
            <person name="Browne H."/>
            <person name="Dunn M."/>
            <person name="Hung S."/>
            <person name="Kawahara F."/>
            <person name="Miranda-Saavedra D."/>
            <person name="Mourier T."/>
            <person name="Nagra H."/>
            <person name="Otto T.D."/>
            <person name="Rawlings N."/>
            <person name="Sanchez A."/>
            <person name="Sanders M."/>
            <person name="Subramaniam C."/>
            <person name="Tay Y."/>
            <person name="Dear P."/>
            <person name="Doerig C."/>
            <person name="Gruber A."/>
            <person name="Parkinson J."/>
            <person name="Shirley M."/>
            <person name="Wan K.L."/>
            <person name="Berriman M."/>
            <person name="Tomley F."/>
            <person name="Pain A."/>
        </authorList>
    </citation>
    <scope>NUCLEOTIDE SEQUENCE</scope>
    <source>
        <strain evidence="2">Houghton</strain>
    </source>
</reference>
<evidence type="ECO:0000313" key="2">
    <source>
        <dbReference type="EMBL" id="CDI81986.1"/>
    </source>
</evidence>
<name>U6GP37_EIMAC</name>